<dbReference type="InterPro" id="IPR029068">
    <property type="entry name" value="Glyas_Bleomycin-R_OHBP_Dase"/>
</dbReference>
<dbReference type="PANTHER" id="PTHR33993:SF10">
    <property type="entry name" value="CONSERVED PROTEIN"/>
    <property type="match status" value="1"/>
</dbReference>
<accession>A0A413RHL7</accession>
<dbReference type="Pfam" id="PF00903">
    <property type="entry name" value="Glyoxalase"/>
    <property type="match status" value="1"/>
</dbReference>
<dbReference type="InterPro" id="IPR052164">
    <property type="entry name" value="Anthracycline_SecMetBiosynth"/>
</dbReference>
<dbReference type="InterPro" id="IPR041581">
    <property type="entry name" value="Glyoxalase_6"/>
</dbReference>
<evidence type="ECO:0000259" key="1">
    <source>
        <dbReference type="PROSITE" id="PS51819"/>
    </source>
</evidence>
<protein>
    <submittedName>
        <fullName evidence="2">VOC family protein</fullName>
    </submittedName>
</protein>
<sequence length="253" mass="26246">MTTHSERWPAGTPAWADITVPSLDQACAFYGPLLGWEFEVGGPETGGYTVATVGGRRVVGLGESATDQPSDPQWCLYLATDDANATTTRVAAAGGRVVVSATPLPGMGTMAIAADPTGAVFGLWQSGRHTGWDVTGEPGTVAWTEVMSTDQPQALAFYQHVLELDVMDAGGDGFVYAVLRRGDLSVAGVGQTEANSAWTLYLEVADVDATIEAATGLGATVAAGAADSPYGRVARLRGPFGETFAIITPAWHP</sequence>
<proteinExistence type="predicted"/>
<dbReference type="Proteomes" id="UP000283374">
    <property type="component" value="Unassembled WGS sequence"/>
</dbReference>
<gene>
    <name evidence="2" type="ORF">D1825_16410</name>
</gene>
<dbReference type="AlphaFoldDB" id="A0A413RHL7"/>
<dbReference type="InterPro" id="IPR004360">
    <property type="entry name" value="Glyas_Fos-R_dOase_dom"/>
</dbReference>
<dbReference type="Gene3D" id="3.10.180.10">
    <property type="entry name" value="2,3-Dihydroxybiphenyl 1,2-Dioxygenase, domain 1"/>
    <property type="match status" value="2"/>
</dbReference>
<dbReference type="PANTHER" id="PTHR33993">
    <property type="entry name" value="GLYOXALASE-RELATED"/>
    <property type="match status" value="1"/>
</dbReference>
<dbReference type="RefSeq" id="WP_118768495.1">
    <property type="nucleotide sequence ID" value="NZ_QWKP01000221.1"/>
</dbReference>
<feature type="domain" description="VOC" evidence="1">
    <location>
        <begin position="140"/>
        <end position="249"/>
    </location>
</feature>
<keyword evidence="3" id="KW-1185">Reference proteome</keyword>
<dbReference type="EMBL" id="QWKP01000221">
    <property type="protein sequence ID" value="RHA37633.1"/>
    <property type="molecule type" value="Genomic_DNA"/>
</dbReference>
<organism evidence="2 3">
    <name type="scientific">Cellulomonas rhizosphaerae</name>
    <dbReference type="NCBI Taxonomy" id="2293719"/>
    <lineage>
        <taxon>Bacteria</taxon>
        <taxon>Bacillati</taxon>
        <taxon>Actinomycetota</taxon>
        <taxon>Actinomycetes</taxon>
        <taxon>Micrococcales</taxon>
        <taxon>Cellulomonadaceae</taxon>
        <taxon>Cellulomonas</taxon>
    </lineage>
</organism>
<feature type="domain" description="VOC" evidence="1">
    <location>
        <begin position="12"/>
        <end position="126"/>
    </location>
</feature>
<reference evidence="2 3" key="1">
    <citation type="submission" date="2018-08" db="EMBL/GenBank/DDBJ databases">
        <title>Cellulomonas rhizosphaerae sp. nov., a novel actinomycete isolated from soil.</title>
        <authorList>
            <person name="Tian Y."/>
        </authorList>
    </citation>
    <scope>NUCLEOTIDE SEQUENCE [LARGE SCALE GENOMIC DNA]</scope>
    <source>
        <strain evidence="2 3">NEAU-TCZ24</strain>
    </source>
</reference>
<evidence type="ECO:0000313" key="2">
    <source>
        <dbReference type="EMBL" id="RHA37633.1"/>
    </source>
</evidence>
<dbReference type="InterPro" id="IPR037523">
    <property type="entry name" value="VOC_core"/>
</dbReference>
<evidence type="ECO:0000313" key="3">
    <source>
        <dbReference type="Proteomes" id="UP000283374"/>
    </source>
</evidence>
<dbReference type="Pfam" id="PF18029">
    <property type="entry name" value="Glyoxalase_6"/>
    <property type="match status" value="1"/>
</dbReference>
<dbReference type="OrthoDB" id="9793039at2"/>
<dbReference type="CDD" id="cd07247">
    <property type="entry name" value="SgaA_N_like"/>
    <property type="match status" value="1"/>
</dbReference>
<comment type="caution">
    <text evidence="2">The sequence shown here is derived from an EMBL/GenBank/DDBJ whole genome shotgun (WGS) entry which is preliminary data.</text>
</comment>
<name>A0A413RHL7_9CELL</name>
<dbReference type="PROSITE" id="PS51819">
    <property type="entry name" value="VOC"/>
    <property type="match status" value="2"/>
</dbReference>
<dbReference type="SUPFAM" id="SSF54593">
    <property type="entry name" value="Glyoxalase/Bleomycin resistance protein/Dihydroxybiphenyl dioxygenase"/>
    <property type="match status" value="2"/>
</dbReference>